<dbReference type="InterPro" id="IPR048287">
    <property type="entry name" value="TSPN-like_N"/>
</dbReference>
<evidence type="ECO:0000256" key="8">
    <source>
        <dbReference type="SAM" id="MobiDB-lite"/>
    </source>
</evidence>
<comment type="caution">
    <text evidence="12">The sequence shown here is derived from an EMBL/GenBank/DDBJ whole genome shotgun (WGS) entry which is preliminary data.</text>
</comment>
<dbReference type="Gene3D" id="6.20.200.20">
    <property type="match status" value="2"/>
</dbReference>
<reference evidence="13" key="3">
    <citation type="submission" date="2022-01" db="EMBL/GenBank/DDBJ databases">
        <authorList>
            <person name="Rubenstein D.R."/>
        </authorList>
    </citation>
    <scope>NUCLEOTIDE SEQUENCE</scope>
    <source>
        <strain evidence="13">SS15</strain>
        <tissue evidence="13">Liver</tissue>
    </source>
</reference>
<dbReference type="PROSITE" id="PS01187">
    <property type="entry name" value="EGF_CA"/>
    <property type="match status" value="2"/>
</dbReference>
<organism evidence="12">
    <name type="scientific">Lamprotornis superbus</name>
    <dbReference type="NCBI Taxonomy" id="245042"/>
    <lineage>
        <taxon>Eukaryota</taxon>
        <taxon>Metazoa</taxon>
        <taxon>Chordata</taxon>
        <taxon>Craniata</taxon>
        <taxon>Vertebrata</taxon>
        <taxon>Euteleostomi</taxon>
        <taxon>Archelosauria</taxon>
        <taxon>Archosauria</taxon>
        <taxon>Dinosauria</taxon>
        <taxon>Saurischia</taxon>
        <taxon>Theropoda</taxon>
        <taxon>Coelurosauria</taxon>
        <taxon>Aves</taxon>
        <taxon>Neognathae</taxon>
        <taxon>Neoaves</taxon>
        <taxon>Telluraves</taxon>
        <taxon>Australaves</taxon>
        <taxon>Passeriformes</taxon>
        <taxon>Sturnidae</taxon>
        <taxon>Lamprotornis</taxon>
    </lineage>
</organism>
<feature type="domain" description="VWFC" evidence="11">
    <location>
        <begin position="259"/>
        <end position="318"/>
    </location>
</feature>
<dbReference type="SMART" id="SM00179">
    <property type="entry name" value="EGF_CA"/>
    <property type="match status" value="5"/>
</dbReference>
<dbReference type="SUPFAM" id="SSF57603">
    <property type="entry name" value="FnI-like domain"/>
    <property type="match status" value="2"/>
</dbReference>
<dbReference type="GO" id="GO:0005737">
    <property type="term" value="C:cytoplasm"/>
    <property type="evidence" value="ECO:0007669"/>
    <property type="project" value="TreeGrafter"/>
</dbReference>
<dbReference type="CDD" id="cd00110">
    <property type="entry name" value="LamG"/>
    <property type="match status" value="1"/>
</dbReference>
<dbReference type="PROSITE" id="PS50184">
    <property type="entry name" value="VWFC_2"/>
    <property type="match status" value="3"/>
</dbReference>
<keyword evidence="4" id="KW-0106">Calcium</keyword>
<feature type="domain" description="EGF-like" evidence="10">
    <location>
        <begin position="510"/>
        <end position="540"/>
    </location>
</feature>
<accession>A0A835TTT0</accession>
<dbReference type="PROSITE" id="PS00010">
    <property type="entry name" value="ASX_HYDROXYL"/>
    <property type="match status" value="3"/>
</dbReference>
<evidence type="ECO:0000313" key="14">
    <source>
        <dbReference type="Proteomes" id="UP000618051"/>
    </source>
</evidence>
<evidence type="ECO:0000256" key="7">
    <source>
        <dbReference type="PROSITE-ProRule" id="PRU00076"/>
    </source>
</evidence>
<dbReference type="EMBL" id="JADDUC020000005">
    <property type="protein sequence ID" value="KAI1239312.1"/>
    <property type="molecule type" value="Genomic_DNA"/>
</dbReference>
<dbReference type="InterPro" id="IPR001881">
    <property type="entry name" value="EGF-like_Ca-bd_dom"/>
</dbReference>
<dbReference type="Pfam" id="PF12947">
    <property type="entry name" value="EGF_3"/>
    <property type="match status" value="1"/>
</dbReference>
<feature type="domain" description="EGF-like" evidence="10">
    <location>
        <begin position="469"/>
        <end position="509"/>
    </location>
</feature>
<dbReference type="GO" id="GO:0005080">
    <property type="term" value="F:protein kinase C binding"/>
    <property type="evidence" value="ECO:0007669"/>
    <property type="project" value="TreeGrafter"/>
</dbReference>
<dbReference type="InterPro" id="IPR049883">
    <property type="entry name" value="NOTCH1_EGF-like"/>
</dbReference>
<keyword evidence="14" id="KW-1185">Reference proteome</keyword>
<keyword evidence="6" id="KW-0325">Glycoprotein</keyword>
<feature type="disulfide bond" evidence="7">
    <location>
        <begin position="530"/>
        <end position="539"/>
    </location>
</feature>
<evidence type="ECO:0000256" key="5">
    <source>
        <dbReference type="ARBA" id="ARBA00023157"/>
    </source>
</evidence>
<dbReference type="SUPFAM" id="SSF57196">
    <property type="entry name" value="EGF/Laminin"/>
    <property type="match status" value="2"/>
</dbReference>
<dbReference type="CDD" id="cd00054">
    <property type="entry name" value="EGF_CA"/>
    <property type="match status" value="5"/>
</dbReference>
<sequence>MESGIRLSTLCLLFCLGPGFGVDPSLQIDVLSELQLGGSTEGVRQVPGLHNGSKAFLFPDTSRNVKASPETAEIFFQKLRNKYEFTILVTLKQAHLNSGVILSIHHLDHRYLELESSGHRNEIRLHYRSGSHRSHTEVFPYILADDKWHRLSLAISASHLILHVDCNKIYERVVEKPFMDLPLGFISQCPDLNRTCPTCNDFHGLVQKIMELQDILAKTSAKIIHDCMGLCTQLCAVHPCMLSQAEQRMNKLDQCYCERTCTMKGTTYREFESWTDGCKNCTCMNGTVQCEALICPPADCPLNSALAYVDGKCCKECQSVCVFEGRTYFEGQRETVYSSSGDCVLFECKDHKMQRIPKDSCTALNCPESQQIPLSHSCCKVCKGHDFCTEGHNCMEHSVCRNLEDRAVCSCRDGFRALREDNAYCEDIDECAEGRHYCRENTMCVNTPGSFMCVCKTGYIRIDDYSCTEHDECVTNHHKCDENALCFNTVGGHNCVCKPGYTGNGTICKAFCKDGCRNGGACIASNVCACPQGFTGPSCETDIDECSDGFVQCDSRANCINLPGWYHCECRDGYHDNGMFSPSGESCEDIDECGTGRHSCANDTVCFNLDGGYDCRCPHGKNCTGDCIHEGKIKHNGQIWVLENDRCSVCSCQNGYVMCRRMVCDCQNPTVDLFCCPECDPRLSSQCLHQSGELSYNSGDSWIQNCQQCRCLQGEVDCWPLPCPEVDCEFSVLPENECCPRCVTDPCQADTIRNDITKTCLDETNVIRFTGSSWIKHGTECTLCQCKIVMKPEQAKLPLILLMCDIKLQGKSMYVVLQKRIISCKQMLLQFHVLREIKGNSCKHMYPVDTQVSKLQEDISVTLIFIPFHPLFSISLLFSLAMEKAPRAANGSSHALSTGGNSLGFTDKNSSSFKYSGQTSVLGEKTKCTTEFLSKEKHFREGLKSKSAFGKNVKNALKGQCSMCLALFEAGTVSQLEHPAQGSCQHQPARELPQSTEASPKPQPASPPQDLFGEMPVDAALQLLCSSRFAIIYFISINLVSEQSIEQSISTSHILCTGLGEKHLVLTVTSCHGDLAAEGELAQMLRAVWLGHFHIIFGTVQMWSSTTFSTGRKFKEAINIYKPENYNNEK</sequence>
<feature type="region of interest" description="Disordered" evidence="8">
    <location>
        <begin position="979"/>
        <end position="1011"/>
    </location>
</feature>
<feature type="disulfide bond" evidence="7">
    <location>
        <begin position="512"/>
        <end position="522"/>
    </location>
</feature>
<dbReference type="PANTHER" id="PTHR24042:SF0">
    <property type="entry name" value="PROTEIN KINASE C-BINDING PROTEIN NELL2"/>
    <property type="match status" value="1"/>
</dbReference>
<dbReference type="GO" id="GO:0005615">
    <property type="term" value="C:extracellular space"/>
    <property type="evidence" value="ECO:0007669"/>
    <property type="project" value="TreeGrafter"/>
</dbReference>
<feature type="domain" description="EGF-like" evidence="10">
    <location>
        <begin position="542"/>
        <end position="588"/>
    </location>
</feature>
<dbReference type="InterPro" id="IPR018097">
    <property type="entry name" value="EGF_Ca-bd_CS"/>
</dbReference>
<keyword evidence="2 9" id="KW-0732">Signal</keyword>
<keyword evidence="1 7" id="KW-0245">EGF-like domain</keyword>
<dbReference type="Gene3D" id="2.60.120.200">
    <property type="match status" value="1"/>
</dbReference>
<dbReference type="GO" id="GO:0005509">
    <property type="term" value="F:calcium ion binding"/>
    <property type="evidence" value="ECO:0007669"/>
    <property type="project" value="InterPro"/>
</dbReference>
<dbReference type="PROSITE" id="PS00022">
    <property type="entry name" value="EGF_1"/>
    <property type="match status" value="1"/>
</dbReference>
<dbReference type="PANTHER" id="PTHR24042">
    <property type="entry name" value="NEL HOMOLOG"/>
    <property type="match status" value="1"/>
</dbReference>
<feature type="domain" description="EGF-like" evidence="10">
    <location>
        <begin position="589"/>
        <end position="624"/>
    </location>
</feature>
<dbReference type="FunFam" id="2.10.25.10:FF:000102">
    <property type="entry name" value="Protein kinase C-binding protein NELL2"/>
    <property type="match status" value="1"/>
</dbReference>
<name>A0A835TTT0_9PASS</name>
<dbReference type="SMART" id="SM00181">
    <property type="entry name" value="EGF"/>
    <property type="match status" value="6"/>
</dbReference>
<dbReference type="InterPro" id="IPR000152">
    <property type="entry name" value="EGF-type_Asp/Asn_hydroxyl_site"/>
</dbReference>
<evidence type="ECO:0000256" key="1">
    <source>
        <dbReference type="ARBA" id="ARBA00022536"/>
    </source>
</evidence>
<keyword evidence="5 7" id="KW-1015">Disulfide bond</keyword>
<comment type="caution">
    <text evidence="7">Lacks conserved residue(s) required for the propagation of feature annotation.</text>
</comment>
<feature type="domain" description="VWFC" evidence="11">
    <location>
        <begin position="685"/>
        <end position="743"/>
    </location>
</feature>
<evidence type="ECO:0000259" key="10">
    <source>
        <dbReference type="PROSITE" id="PS50026"/>
    </source>
</evidence>
<dbReference type="InterPro" id="IPR024731">
    <property type="entry name" value="NELL2-like_EGF"/>
</dbReference>
<evidence type="ECO:0008006" key="15">
    <source>
        <dbReference type="Google" id="ProtNLM"/>
    </source>
</evidence>
<dbReference type="SMART" id="SM00214">
    <property type="entry name" value="VWC"/>
    <property type="match status" value="3"/>
</dbReference>
<dbReference type="FunFam" id="2.10.25.10:FF:000120">
    <property type="entry name" value="Protein kinase C-binding protein NELL1"/>
    <property type="match status" value="1"/>
</dbReference>
<dbReference type="SMART" id="SM00215">
    <property type="entry name" value="VWC_out"/>
    <property type="match status" value="2"/>
</dbReference>
<dbReference type="PROSITE" id="PS01186">
    <property type="entry name" value="EGF_2"/>
    <property type="match status" value="3"/>
</dbReference>
<keyword evidence="3" id="KW-0677">Repeat</keyword>
<dbReference type="FunFam" id="2.10.25.10:FF:000121">
    <property type="entry name" value="Neural EGFL like 2"/>
    <property type="match status" value="1"/>
</dbReference>
<evidence type="ECO:0000313" key="13">
    <source>
        <dbReference type="EMBL" id="KAI1239312.1"/>
    </source>
</evidence>
<dbReference type="Proteomes" id="UP000618051">
    <property type="component" value="Unassembled WGS sequence"/>
</dbReference>
<dbReference type="SUPFAM" id="SSF57184">
    <property type="entry name" value="Growth factor receptor domain"/>
    <property type="match status" value="1"/>
</dbReference>
<dbReference type="Gene3D" id="2.10.70.10">
    <property type="entry name" value="Complement Module, domain 1"/>
    <property type="match status" value="1"/>
</dbReference>
<dbReference type="InterPro" id="IPR000742">
    <property type="entry name" value="EGF"/>
</dbReference>
<proteinExistence type="predicted"/>
<feature type="domain" description="VWFC" evidence="11">
    <location>
        <begin position="625"/>
        <end position="680"/>
    </location>
</feature>
<dbReference type="InterPro" id="IPR051586">
    <property type="entry name" value="PKC-binding_NELL"/>
</dbReference>
<dbReference type="InterPro" id="IPR013320">
    <property type="entry name" value="ConA-like_dom_sf"/>
</dbReference>
<evidence type="ECO:0000256" key="9">
    <source>
        <dbReference type="SAM" id="SignalP"/>
    </source>
</evidence>
<dbReference type="FunFam" id="2.10.25.10:FF:000211">
    <property type="entry name" value="Protein kinase C-binding protein NELL1"/>
    <property type="match status" value="1"/>
</dbReference>
<feature type="chain" id="PRO_5032727888" description="Neural EGFL like 2" evidence="9">
    <location>
        <begin position="22"/>
        <end position="1130"/>
    </location>
</feature>
<dbReference type="SMART" id="SM00282">
    <property type="entry name" value="LamG"/>
    <property type="match status" value="1"/>
</dbReference>
<reference evidence="13 14" key="2">
    <citation type="journal article" date="2021" name="J. Hered.">
        <title>Feather Gene Expression Elucidates the Developmental Basis of Plumage Iridescence in African Starlings.</title>
        <authorList>
            <person name="Rubenstein D.R."/>
            <person name="Corvelo A."/>
            <person name="MacManes M.D."/>
            <person name="Maia R."/>
            <person name="Narzisi G."/>
            <person name="Rousaki A."/>
            <person name="Vandenabeele P."/>
            <person name="Shawkey M.D."/>
            <person name="Solomon J."/>
        </authorList>
    </citation>
    <scope>NUCLEOTIDE SEQUENCE [LARGE SCALE GENOMIC DNA]</scope>
    <source>
        <strain evidence="13">SS15</strain>
    </source>
</reference>
<dbReference type="PROSITE" id="PS50026">
    <property type="entry name" value="EGF_3"/>
    <property type="match status" value="6"/>
</dbReference>
<protein>
    <recommendedName>
        <fullName evidence="15">Neural EGFL like 2</fullName>
    </recommendedName>
</protein>
<dbReference type="OrthoDB" id="6516201at2759"/>
<dbReference type="InterPro" id="IPR001007">
    <property type="entry name" value="VWF_dom"/>
</dbReference>
<dbReference type="Gene3D" id="2.10.25.10">
    <property type="entry name" value="Laminin"/>
    <property type="match status" value="6"/>
</dbReference>
<feature type="domain" description="EGF-like" evidence="10">
    <location>
        <begin position="427"/>
        <end position="468"/>
    </location>
</feature>
<dbReference type="Pfam" id="PF00093">
    <property type="entry name" value="VWC"/>
    <property type="match status" value="2"/>
</dbReference>
<dbReference type="InterPro" id="IPR001791">
    <property type="entry name" value="Laminin_G"/>
</dbReference>
<evidence type="ECO:0000313" key="12">
    <source>
        <dbReference type="EMBL" id="KAG0118832.1"/>
    </source>
</evidence>
<dbReference type="InterPro" id="IPR009030">
    <property type="entry name" value="Growth_fac_rcpt_cys_sf"/>
</dbReference>
<dbReference type="Pfam" id="PF07645">
    <property type="entry name" value="EGF_CA"/>
    <property type="match status" value="3"/>
</dbReference>
<dbReference type="PROSITE" id="PS01208">
    <property type="entry name" value="VWFC_1"/>
    <property type="match status" value="2"/>
</dbReference>
<feature type="domain" description="EGF-like" evidence="10">
    <location>
        <begin position="384"/>
        <end position="426"/>
    </location>
</feature>
<dbReference type="FunFam" id="2.10.25.10:FF:000111">
    <property type="entry name" value="Protein kinase C-binding protein NELL2"/>
    <property type="match status" value="1"/>
</dbReference>
<reference evidence="12" key="1">
    <citation type="submission" date="2020-10" db="EMBL/GenBank/DDBJ databases">
        <title>Feather gene expression reveals the developmental basis of iridescence in African starlings.</title>
        <authorList>
            <person name="Rubenstein D.R."/>
        </authorList>
    </citation>
    <scope>NUCLEOTIDE SEQUENCE</scope>
    <source>
        <strain evidence="12">SS15</strain>
        <tissue evidence="12">Liver</tissue>
    </source>
</reference>
<evidence type="ECO:0000256" key="3">
    <source>
        <dbReference type="ARBA" id="ARBA00022737"/>
    </source>
</evidence>
<gene>
    <name evidence="13" type="ORF">IHE44_0012428</name>
    <name evidence="12" type="ORF">IHE44_015201</name>
</gene>
<evidence type="ECO:0000256" key="2">
    <source>
        <dbReference type="ARBA" id="ARBA00022729"/>
    </source>
</evidence>
<dbReference type="Pfam" id="PF02210">
    <property type="entry name" value="Laminin_G_2"/>
    <property type="match status" value="1"/>
</dbReference>
<dbReference type="SUPFAM" id="SSF49899">
    <property type="entry name" value="Concanavalin A-like lectins/glucanases"/>
    <property type="match status" value="1"/>
</dbReference>
<dbReference type="FunFam" id="2.10.70.10:FF:000023">
    <property type="entry name" value="protein kinase C-binding protein NELL2"/>
    <property type="match status" value="1"/>
</dbReference>
<evidence type="ECO:0000256" key="6">
    <source>
        <dbReference type="ARBA" id="ARBA00023180"/>
    </source>
</evidence>
<evidence type="ECO:0000259" key="11">
    <source>
        <dbReference type="PROSITE" id="PS50184"/>
    </source>
</evidence>
<dbReference type="FunFam" id="2.60.120.200:FF:000015">
    <property type="entry name" value="protein kinase C-binding protein NELL1"/>
    <property type="match status" value="1"/>
</dbReference>
<feature type="signal peptide" evidence="9">
    <location>
        <begin position="1"/>
        <end position="21"/>
    </location>
</feature>
<evidence type="ECO:0000256" key="4">
    <source>
        <dbReference type="ARBA" id="ARBA00022837"/>
    </source>
</evidence>
<dbReference type="GO" id="GO:0008201">
    <property type="term" value="F:heparin binding"/>
    <property type="evidence" value="ECO:0007669"/>
    <property type="project" value="TreeGrafter"/>
</dbReference>
<dbReference type="SMART" id="SM00210">
    <property type="entry name" value="TSPN"/>
    <property type="match status" value="1"/>
</dbReference>
<dbReference type="AlphaFoldDB" id="A0A835TTT0"/>
<dbReference type="EMBL" id="JADDUC010000100">
    <property type="protein sequence ID" value="KAG0118832.1"/>
    <property type="molecule type" value="Genomic_DNA"/>
</dbReference>